<evidence type="ECO:0000256" key="2">
    <source>
        <dbReference type="ARBA" id="ARBA00012528"/>
    </source>
</evidence>
<keyword evidence="3" id="KW-0812">Transmembrane</keyword>
<keyword evidence="3" id="KW-0472">Membrane</keyword>
<proteinExistence type="predicted"/>
<sequence>MTELWYYFIAGNILAICIVIPLAWWLLHRQQQQMTTQAAELRSHSFELQITLNELAEKNYILQQQSLIDSLSNAYNRSYFDQQMAAEINRSRREQTSLALIFIDIDHFKTINDQSGHLVGDLVIKNLVWLIQQQLKRASDKLCRYGGDEFAIILPNTEIAGAVNLAESIRQQLNTTALISQEPALNITISVGCYAATATSESCIKEYVGQADKALYQSKTNGRNQVYPQLPSTE</sequence>
<dbReference type="InterPro" id="IPR029787">
    <property type="entry name" value="Nucleotide_cyclase"/>
</dbReference>
<dbReference type="GO" id="GO:0005886">
    <property type="term" value="C:plasma membrane"/>
    <property type="evidence" value="ECO:0007669"/>
    <property type="project" value="TreeGrafter"/>
</dbReference>
<dbReference type="FunFam" id="3.30.70.270:FF:000001">
    <property type="entry name" value="Diguanylate cyclase domain protein"/>
    <property type="match status" value="1"/>
</dbReference>
<dbReference type="PANTHER" id="PTHR45138">
    <property type="entry name" value="REGULATORY COMPONENTS OF SENSORY TRANSDUCTION SYSTEM"/>
    <property type="match status" value="1"/>
</dbReference>
<comment type="caution">
    <text evidence="5">The sequence shown here is derived from an EMBL/GenBank/DDBJ whole genome shotgun (WGS) entry which is preliminary data.</text>
</comment>
<dbReference type="GO" id="GO:0052621">
    <property type="term" value="F:diguanylate cyclase activity"/>
    <property type="evidence" value="ECO:0007669"/>
    <property type="project" value="UniProtKB-EC"/>
</dbReference>
<organism evidence="5 6">
    <name type="scientific">Rheinheimera salexigens</name>
    <dbReference type="NCBI Taxonomy" id="1628148"/>
    <lineage>
        <taxon>Bacteria</taxon>
        <taxon>Pseudomonadati</taxon>
        <taxon>Pseudomonadota</taxon>
        <taxon>Gammaproteobacteria</taxon>
        <taxon>Chromatiales</taxon>
        <taxon>Chromatiaceae</taxon>
        <taxon>Rheinheimera</taxon>
    </lineage>
</organism>
<dbReference type="NCBIfam" id="TIGR00254">
    <property type="entry name" value="GGDEF"/>
    <property type="match status" value="1"/>
</dbReference>
<dbReference type="InterPro" id="IPR000160">
    <property type="entry name" value="GGDEF_dom"/>
</dbReference>
<comment type="cofactor">
    <cofactor evidence="1">
        <name>Mg(2+)</name>
        <dbReference type="ChEBI" id="CHEBI:18420"/>
    </cofactor>
</comment>
<dbReference type="InterPro" id="IPR043128">
    <property type="entry name" value="Rev_trsase/Diguanyl_cyclase"/>
</dbReference>
<keyword evidence="6" id="KW-1185">Reference proteome</keyword>
<accession>A0A1E7Q227</accession>
<evidence type="ECO:0000313" key="6">
    <source>
        <dbReference type="Proteomes" id="UP000242258"/>
    </source>
</evidence>
<feature type="transmembrane region" description="Helical" evidence="3">
    <location>
        <begin position="6"/>
        <end position="27"/>
    </location>
</feature>
<protein>
    <recommendedName>
        <fullName evidence="2">diguanylate cyclase</fullName>
        <ecNumber evidence="2">2.7.7.65</ecNumber>
    </recommendedName>
</protein>
<dbReference type="PANTHER" id="PTHR45138:SF24">
    <property type="entry name" value="DIGUANYLATE CYCLASE DGCC-RELATED"/>
    <property type="match status" value="1"/>
</dbReference>
<reference evidence="6" key="1">
    <citation type="submission" date="2016-09" db="EMBL/GenBank/DDBJ databases">
        <authorList>
            <person name="Wan X."/>
            <person name="Hou S."/>
        </authorList>
    </citation>
    <scope>NUCLEOTIDE SEQUENCE [LARGE SCALE GENOMIC DNA]</scope>
    <source>
        <strain evidence="6">KH87</strain>
    </source>
</reference>
<dbReference type="SMART" id="SM00267">
    <property type="entry name" value="GGDEF"/>
    <property type="match status" value="1"/>
</dbReference>
<gene>
    <name evidence="5" type="ORF">BI198_00640</name>
</gene>
<evidence type="ECO:0000256" key="1">
    <source>
        <dbReference type="ARBA" id="ARBA00001946"/>
    </source>
</evidence>
<dbReference type="SUPFAM" id="SSF55073">
    <property type="entry name" value="Nucleotide cyclase"/>
    <property type="match status" value="1"/>
</dbReference>
<evidence type="ECO:0000313" key="5">
    <source>
        <dbReference type="EMBL" id="OEY68237.1"/>
    </source>
</evidence>
<evidence type="ECO:0000259" key="4">
    <source>
        <dbReference type="PROSITE" id="PS50887"/>
    </source>
</evidence>
<dbReference type="OrthoDB" id="9813903at2"/>
<dbReference type="GO" id="GO:0043709">
    <property type="term" value="P:cell adhesion involved in single-species biofilm formation"/>
    <property type="evidence" value="ECO:0007669"/>
    <property type="project" value="TreeGrafter"/>
</dbReference>
<dbReference type="AlphaFoldDB" id="A0A1E7Q227"/>
<dbReference type="Gene3D" id="3.30.70.270">
    <property type="match status" value="1"/>
</dbReference>
<dbReference type="InterPro" id="IPR050469">
    <property type="entry name" value="Diguanylate_Cyclase"/>
</dbReference>
<dbReference type="GO" id="GO:1902201">
    <property type="term" value="P:negative regulation of bacterial-type flagellum-dependent cell motility"/>
    <property type="evidence" value="ECO:0007669"/>
    <property type="project" value="TreeGrafter"/>
</dbReference>
<evidence type="ECO:0000256" key="3">
    <source>
        <dbReference type="SAM" id="Phobius"/>
    </source>
</evidence>
<feature type="domain" description="GGDEF" evidence="4">
    <location>
        <begin position="96"/>
        <end position="231"/>
    </location>
</feature>
<dbReference type="Proteomes" id="UP000242258">
    <property type="component" value="Unassembled WGS sequence"/>
</dbReference>
<dbReference type="STRING" id="1628148.BI198_00640"/>
<dbReference type="EC" id="2.7.7.65" evidence="2"/>
<dbReference type="CDD" id="cd01949">
    <property type="entry name" value="GGDEF"/>
    <property type="match status" value="1"/>
</dbReference>
<dbReference type="Pfam" id="PF00990">
    <property type="entry name" value="GGDEF"/>
    <property type="match status" value="1"/>
</dbReference>
<dbReference type="PROSITE" id="PS50887">
    <property type="entry name" value="GGDEF"/>
    <property type="match status" value="1"/>
</dbReference>
<dbReference type="EMBL" id="MKEK01000001">
    <property type="protein sequence ID" value="OEY68237.1"/>
    <property type="molecule type" value="Genomic_DNA"/>
</dbReference>
<keyword evidence="3" id="KW-1133">Transmembrane helix</keyword>
<name>A0A1E7Q227_9GAMM</name>
<dbReference type="RefSeq" id="WP_070047804.1">
    <property type="nucleotide sequence ID" value="NZ_CBCSDO010000011.1"/>
</dbReference>